<dbReference type="Proteomes" id="UP000789920">
    <property type="component" value="Unassembled WGS sequence"/>
</dbReference>
<feature type="non-terminal residue" evidence="1">
    <location>
        <position position="69"/>
    </location>
</feature>
<dbReference type="EMBL" id="CAJVQC010071158">
    <property type="protein sequence ID" value="CAG8810364.1"/>
    <property type="molecule type" value="Genomic_DNA"/>
</dbReference>
<evidence type="ECO:0000313" key="2">
    <source>
        <dbReference type="Proteomes" id="UP000789920"/>
    </source>
</evidence>
<organism evidence="1 2">
    <name type="scientific">Racocetra persica</name>
    <dbReference type="NCBI Taxonomy" id="160502"/>
    <lineage>
        <taxon>Eukaryota</taxon>
        <taxon>Fungi</taxon>
        <taxon>Fungi incertae sedis</taxon>
        <taxon>Mucoromycota</taxon>
        <taxon>Glomeromycotina</taxon>
        <taxon>Glomeromycetes</taxon>
        <taxon>Diversisporales</taxon>
        <taxon>Gigasporaceae</taxon>
        <taxon>Racocetra</taxon>
    </lineage>
</organism>
<protein>
    <submittedName>
        <fullName evidence="1">12488_t:CDS:1</fullName>
    </submittedName>
</protein>
<proteinExistence type="predicted"/>
<evidence type="ECO:0000313" key="1">
    <source>
        <dbReference type="EMBL" id="CAG8810364.1"/>
    </source>
</evidence>
<comment type="caution">
    <text evidence="1">The sequence shown here is derived from an EMBL/GenBank/DDBJ whole genome shotgun (WGS) entry which is preliminary data.</text>
</comment>
<accession>A0ACA9RUN5</accession>
<sequence length="69" mass="7888">IENLPLVNSNSLLLRIRAAIYLSLDELWDIPSDLALIAPNQLDHAKKLLEQSYTKMKMAFELLNLNNHS</sequence>
<keyword evidence="2" id="KW-1185">Reference proteome</keyword>
<feature type="non-terminal residue" evidence="1">
    <location>
        <position position="1"/>
    </location>
</feature>
<name>A0ACA9RUN5_9GLOM</name>
<gene>
    <name evidence="1" type="ORF">RPERSI_LOCUS23069</name>
</gene>
<reference evidence="1" key="1">
    <citation type="submission" date="2021-06" db="EMBL/GenBank/DDBJ databases">
        <authorList>
            <person name="Kallberg Y."/>
            <person name="Tangrot J."/>
            <person name="Rosling A."/>
        </authorList>
    </citation>
    <scope>NUCLEOTIDE SEQUENCE</scope>
    <source>
        <strain evidence="1">MA461A</strain>
    </source>
</reference>